<dbReference type="GO" id="GO:0005886">
    <property type="term" value="C:plasma membrane"/>
    <property type="evidence" value="ECO:0007669"/>
    <property type="project" value="TreeGrafter"/>
</dbReference>
<gene>
    <name evidence="4" type="ORF">BUALT_Bualt03G0101900</name>
</gene>
<evidence type="ECO:0000256" key="3">
    <source>
        <dbReference type="SAM" id="Phobius"/>
    </source>
</evidence>
<evidence type="ECO:0000256" key="2">
    <source>
        <dbReference type="ARBA" id="ARBA00023136"/>
    </source>
</evidence>
<comment type="caution">
    <text evidence="4">The sequence shown here is derived from an EMBL/GenBank/DDBJ whole genome shotgun (WGS) entry which is preliminary data.</text>
</comment>
<accession>A0AAV6XZX8</accession>
<feature type="transmembrane region" description="Helical" evidence="3">
    <location>
        <begin position="60"/>
        <end position="89"/>
    </location>
</feature>
<dbReference type="GO" id="GO:0098542">
    <property type="term" value="P:defense response to other organism"/>
    <property type="evidence" value="ECO:0007669"/>
    <property type="project" value="InterPro"/>
</dbReference>
<dbReference type="PANTHER" id="PTHR31234">
    <property type="entry name" value="LATE EMBRYOGENESIS ABUNDANT (LEA) HYDROXYPROLINE-RICH GLYCOPROTEIN FAMILY"/>
    <property type="match status" value="1"/>
</dbReference>
<keyword evidence="3" id="KW-1133">Transmembrane helix</keyword>
<dbReference type="EMBL" id="WHWC01000003">
    <property type="protein sequence ID" value="KAG8385984.1"/>
    <property type="molecule type" value="Genomic_DNA"/>
</dbReference>
<name>A0AAV6XZX8_9LAMI</name>
<dbReference type="Proteomes" id="UP000826271">
    <property type="component" value="Unassembled WGS sequence"/>
</dbReference>
<protein>
    <recommendedName>
        <fullName evidence="6">Late embryogenesis abundant protein LEA-2 subgroup domain-containing protein</fullName>
    </recommendedName>
</protein>
<keyword evidence="5" id="KW-1185">Reference proteome</keyword>
<dbReference type="InterPro" id="IPR044839">
    <property type="entry name" value="NDR1-like"/>
</dbReference>
<dbReference type="PANTHER" id="PTHR31234:SF42">
    <property type="entry name" value="LATE EMBRYOGENESIS ABUNDANT (LEA) HYDROXYPROLINE-RICH GLYCOPROTEIN FAMILY"/>
    <property type="match status" value="1"/>
</dbReference>
<organism evidence="4 5">
    <name type="scientific">Buddleja alternifolia</name>
    <dbReference type="NCBI Taxonomy" id="168488"/>
    <lineage>
        <taxon>Eukaryota</taxon>
        <taxon>Viridiplantae</taxon>
        <taxon>Streptophyta</taxon>
        <taxon>Embryophyta</taxon>
        <taxon>Tracheophyta</taxon>
        <taxon>Spermatophyta</taxon>
        <taxon>Magnoliopsida</taxon>
        <taxon>eudicotyledons</taxon>
        <taxon>Gunneridae</taxon>
        <taxon>Pentapetalae</taxon>
        <taxon>asterids</taxon>
        <taxon>lamiids</taxon>
        <taxon>Lamiales</taxon>
        <taxon>Scrophulariaceae</taxon>
        <taxon>Buddlejeae</taxon>
        <taxon>Buddleja</taxon>
    </lineage>
</organism>
<dbReference type="AlphaFoldDB" id="A0AAV6XZX8"/>
<evidence type="ECO:0000256" key="1">
    <source>
        <dbReference type="ARBA" id="ARBA00004370"/>
    </source>
</evidence>
<evidence type="ECO:0000313" key="4">
    <source>
        <dbReference type="EMBL" id="KAG8385984.1"/>
    </source>
</evidence>
<reference evidence="4" key="1">
    <citation type="submission" date="2019-10" db="EMBL/GenBank/DDBJ databases">
        <authorList>
            <person name="Zhang R."/>
            <person name="Pan Y."/>
            <person name="Wang J."/>
            <person name="Ma R."/>
            <person name="Yu S."/>
        </authorList>
    </citation>
    <scope>NUCLEOTIDE SEQUENCE</scope>
    <source>
        <strain evidence="4">LA-IB0</strain>
        <tissue evidence="4">Leaf</tissue>
    </source>
</reference>
<evidence type="ECO:0000313" key="5">
    <source>
        <dbReference type="Proteomes" id="UP000826271"/>
    </source>
</evidence>
<keyword evidence="2 3" id="KW-0472">Membrane</keyword>
<comment type="subcellular location">
    <subcellularLocation>
        <location evidence="1">Membrane</location>
    </subcellularLocation>
</comment>
<sequence>MDPLPSPPPPKENKLSPLYPTVLLKKVQNKLNLTQQSLQYSSMLRSREQPILRPRRTKPIVWCGAIVCMLFSLFIIVLAVAIIITFAVVQPKNPVFDTPAASLGAIYINFPEYLNEDIIFLTNFSNPNRKLSVRFDYLRIELYFSESAIATQVLQPFSLRTGKARVITVRLLSNLVHLPPNLAMELQRQVQGNRVAYNIKGTFRVKVKFGLIHYTYWLHGNCQLEMTSPLNSVMVAHSCTTKR</sequence>
<evidence type="ECO:0008006" key="6">
    <source>
        <dbReference type="Google" id="ProtNLM"/>
    </source>
</evidence>
<proteinExistence type="predicted"/>
<keyword evidence="3" id="KW-0812">Transmembrane</keyword>